<dbReference type="AlphaFoldDB" id="A0A087TPL0"/>
<protein>
    <submittedName>
        <fullName evidence="1">Uncharacterized protein</fullName>
    </submittedName>
</protein>
<proteinExistence type="predicted"/>
<reference evidence="1 2" key="1">
    <citation type="submission" date="2013-11" db="EMBL/GenBank/DDBJ databases">
        <title>Genome sequencing of Stegodyphus mimosarum.</title>
        <authorList>
            <person name="Bechsgaard J."/>
        </authorList>
    </citation>
    <scope>NUCLEOTIDE SEQUENCE [LARGE SCALE GENOMIC DNA]</scope>
</reference>
<sequence>MGVMKPQPLATLNHLHLPLLRDADAPSDDPPGIKKPVACVVSEIVSVLSCGWTSSPASSSGRSSV</sequence>
<organism evidence="1 2">
    <name type="scientific">Stegodyphus mimosarum</name>
    <name type="common">African social velvet spider</name>
    <dbReference type="NCBI Taxonomy" id="407821"/>
    <lineage>
        <taxon>Eukaryota</taxon>
        <taxon>Metazoa</taxon>
        <taxon>Ecdysozoa</taxon>
        <taxon>Arthropoda</taxon>
        <taxon>Chelicerata</taxon>
        <taxon>Arachnida</taxon>
        <taxon>Araneae</taxon>
        <taxon>Araneomorphae</taxon>
        <taxon>Entelegynae</taxon>
        <taxon>Eresoidea</taxon>
        <taxon>Eresidae</taxon>
        <taxon>Stegodyphus</taxon>
    </lineage>
</organism>
<dbReference type="EMBL" id="KK116199">
    <property type="protein sequence ID" value="KFM67049.1"/>
    <property type="molecule type" value="Genomic_DNA"/>
</dbReference>
<keyword evidence="2" id="KW-1185">Reference proteome</keyword>
<name>A0A087TPL0_STEMI</name>
<feature type="non-terminal residue" evidence="1">
    <location>
        <position position="65"/>
    </location>
</feature>
<gene>
    <name evidence="1" type="ORF">X975_03170</name>
</gene>
<evidence type="ECO:0000313" key="2">
    <source>
        <dbReference type="Proteomes" id="UP000054359"/>
    </source>
</evidence>
<evidence type="ECO:0000313" key="1">
    <source>
        <dbReference type="EMBL" id="KFM67049.1"/>
    </source>
</evidence>
<dbReference type="Proteomes" id="UP000054359">
    <property type="component" value="Unassembled WGS sequence"/>
</dbReference>
<accession>A0A087TPL0</accession>